<dbReference type="Pfam" id="PF00085">
    <property type="entry name" value="Thioredoxin"/>
    <property type="match status" value="1"/>
</dbReference>
<evidence type="ECO:0000256" key="1">
    <source>
        <dbReference type="ARBA" id="ARBA00008987"/>
    </source>
</evidence>
<dbReference type="PROSITE" id="PS51352">
    <property type="entry name" value="THIOREDOXIN_2"/>
    <property type="match status" value="1"/>
</dbReference>
<evidence type="ECO:0000256" key="7">
    <source>
        <dbReference type="PIRNR" id="PIRNR000077"/>
    </source>
</evidence>
<reference evidence="10" key="1">
    <citation type="submission" date="2023-06" db="EMBL/GenBank/DDBJ databases">
        <title>Identification and characterization of horizontal gene transfer across gut microbiota members of farm animals based on homology search.</title>
        <authorList>
            <person name="Zeman M."/>
            <person name="Kubasova T."/>
            <person name="Jahodarova E."/>
            <person name="Nykrynova M."/>
            <person name="Rychlik I."/>
        </authorList>
    </citation>
    <scope>NUCLEOTIDE SEQUENCE [LARGE SCALE GENOMIC DNA]</scope>
    <source>
        <strain evidence="10">154_Feed</strain>
    </source>
</reference>
<dbReference type="Proteomes" id="UP001529421">
    <property type="component" value="Unassembled WGS sequence"/>
</dbReference>
<evidence type="ECO:0000256" key="4">
    <source>
        <dbReference type="ARBA" id="ARBA00023157"/>
    </source>
</evidence>
<dbReference type="CDD" id="cd02947">
    <property type="entry name" value="TRX_family"/>
    <property type="match status" value="1"/>
</dbReference>
<dbReference type="PRINTS" id="PR00421">
    <property type="entry name" value="THIOREDOXIN"/>
</dbReference>
<evidence type="ECO:0000256" key="3">
    <source>
        <dbReference type="ARBA" id="ARBA00022982"/>
    </source>
</evidence>
<evidence type="ECO:0000256" key="5">
    <source>
        <dbReference type="ARBA" id="ARBA00023284"/>
    </source>
</evidence>
<proteinExistence type="inferred from homology"/>
<evidence type="ECO:0000313" key="10">
    <source>
        <dbReference type="Proteomes" id="UP001529421"/>
    </source>
</evidence>
<gene>
    <name evidence="9" type="primary">trxA</name>
    <name evidence="9" type="ORF">QUW28_05625</name>
</gene>
<evidence type="ECO:0000256" key="6">
    <source>
        <dbReference type="NCBIfam" id="TIGR01068"/>
    </source>
</evidence>
<evidence type="ECO:0000259" key="8">
    <source>
        <dbReference type="PROSITE" id="PS51352"/>
    </source>
</evidence>
<dbReference type="SUPFAM" id="SSF52833">
    <property type="entry name" value="Thioredoxin-like"/>
    <property type="match status" value="1"/>
</dbReference>
<accession>A0ABT7V909</accession>
<dbReference type="InterPro" id="IPR036249">
    <property type="entry name" value="Thioredoxin-like_sf"/>
</dbReference>
<comment type="similarity">
    <text evidence="1 7">Belongs to the thioredoxin family.</text>
</comment>
<dbReference type="NCBIfam" id="TIGR01068">
    <property type="entry name" value="thioredoxin"/>
    <property type="match status" value="1"/>
</dbReference>
<evidence type="ECO:0000256" key="2">
    <source>
        <dbReference type="ARBA" id="ARBA00022448"/>
    </source>
</evidence>
<comment type="caution">
    <text evidence="9">The sequence shown here is derived from an EMBL/GenBank/DDBJ whole genome shotgun (WGS) entry which is preliminary data.</text>
</comment>
<sequence>MATITEVNAATFDSLLTEELPVLIDFWAPWCGPCRTLSPIVDELANDLAGRIKVAKCNVDDNQDIAMKYGVMSIPTLVMLKGGKEAMRTVGAMPKARLMAELEKAL</sequence>
<dbReference type="PANTHER" id="PTHR45663">
    <property type="entry name" value="GEO12009P1"/>
    <property type="match status" value="1"/>
</dbReference>
<feature type="domain" description="Thioredoxin" evidence="8">
    <location>
        <begin position="1"/>
        <end position="106"/>
    </location>
</feature>
<protein>
    <recommendedName>
        <fullName evidence="6 7">Thioredoxin</fullName>
    </recommendedName>
</protein>
<keyword evidence="10" id="KW-1185">Reference proteome</keyword>
<keyword evidence="3" id="KW-0249">Electron transport</keyword>
<keyword evidence="2" id="KW-0813">Transport</keyword>
<dbReference type="PIRSF" id="PIRSF000077">
    <property type="entry name" value="Thioredoxin"/>
    <property type="match status" value="1"/>
</dbReference>
<name>A0ABT7V909_9ACTN</name>
<dbReference type="InterPro" id="IPR013766">
    <property type="entry name" value="Thioredoxin_domain"/>
</dbReference>
<dbReference type="EMBL" id="JAUDDZ010000006">
    <property type="protein sequence ID" value="MDM8274980.1"/>
    <property type="molecule type" value="Genomic_DNA"/>
</dbReference>
<dbReference type="Gene3D" id="3.40.30.10">
    <property type="entry name" value="Glutaredoxin"/>
    <property type="match status" value="1"/>
</dbReference>
<evidence type="ECO:0000313" key="9">
    <source>
        <dbReference type="EMBL" id="MDM8274980.1"/>
    </source>
</evidence>
<dbReference type="RefSeq" id="WP_289545067.1">
    <property type="nucleotide sequence ID" value="NZ_JAUDDZ010000006.1"/>
</dbReference>
<keyword evidence="5" id="KW-0676">Redox-active center</keyword>
<keyword evidence="4" id="KW-1015">Disulfide bond</keyword>
<dbReference type="InterPro" id="IPR005746">
    <property type="entry name" value="Thioredoxin"/>
</dbReference>
<organism evidence="9 10">
    <name type="scientific">Enorma phocaeensis</name>
    <dbReference type="NCBI Taxonomy" id="1871019"/>
    <lineage>
        <taxon>Bacteria</taxon>
        <taxon>Bacillati</taxon>
        <taxon>Actinomycetota</taxon>
        <taxon>Coriobacteriia</taxon>
        <taxon>Coriobacteriales</taxon>
        <taxon>Coriobacteriaceae</taxon>
        <taxon>Enorma</taxon>
    </lineage>
</organism>
<dbReference type="InterPro" id="IPR017937">
    <property type="entry name" value="Thioredoxin_CS"/>
</dbReference>
<dbReference type="PANTHER" id="PTHR45663:SF11">
    <property type="entry name" value="GEO12009P1"/>
    <property type="match status" value="1"/>
</dbReference>
<dbReference type="PROSITE" id="PS00194">
    <property type="entry name" value="THIOREDOXIN_1"/>
    <property type="match status" value="1"/>
</dbReference>